<comment type="subunit">
    <text evidence="6">Heterooligomer composed of large and small subunits.</text>
</comment>
<dbReference type="Pfam" id="PF02609">
    <property type="entry name" value="Exonuc_VII_S"/>
    <property type="match status" value="1"/>
</dbReference>
<evidence type="ECO:0000256" key="2">
    <source>
        <dbReference type="ARBA" id="ARBA00022490"/>
    </source>
</evidence>
<comment type="subcellular location">
    <subcellularLocation>
        <location evidence="6">Cytoplasm</location>
    </subcellularLocation>
</comment>
<keyword evidence="3 6" id="KW-0540">Nuclease</keyword>
<dbReference type="InterPro" id="IPR037004">
    <property type="entry name" value="Exonuc_VII_ssu_sf"/>
</dbReference>
<keyword evidence="8" id="KW-1185">Reference proteome</keyword>
<dbReference type="Proteomes" id="UP000255207">
    <property type="component" value="Unassembled WGS sequence"/>
</dbReference>
<keyword evidence="2 6" id="KW-0963">Cytoplasm</keyword>
<dbReference type="GO" id="GO:0009318">
    <property type="term" value="C:exodeoxyribonuclease VII complex"/>
    <property type="evidence" value="ECO:0007669"/>
    <property type="project" value="UniProtKB-UniRule"/>
</dbReference>
<comment type="caution">
    <text evidence="7">The sequence shown here is derived from an EMBL/GenBank/DDBJ whole genome shotgun (WGS) entry which is preliminary data.</text>
</comment>
<dbReference type="PANTHER" id="PTHR34137">
    <property type="entry name" value="EXODEOXYRIBONUCLEASE 7 SMALL SUBUNIT"/>
    <property type="match status" value="1"/>
</dbReference>
<dbReference type="OrthoDB" id="9808145at2"/>
<accession>A0A370KZQ4</accession>
<dbReference type="AlphaFoldDB" id="A0A370KZQ4"/>
<evidence type="ECO:0000256" key="5">
    <source>
        <dbReference type="ARBA" id="ARBA00022839"/>
    </source>
</evidence>
<protein>
    <recommendedName>
        <fullName evidence="6">Exodeoxyribonuclease 7 small subunit</fullName>
        <ecNumber evidence="6">3.1.11.6</ecNumber>
    </recommendedName>
    <alternativeName>
        <fullName evidence="6">Exodeoxyribonuclease VII small subunit</fullName>
        <shortName evidence="6">Exonuclease VII small subunit</shortName>
    </alternativeName>
</protein>
<organism evidence="7 8">
    <name type="scientific">Bosea caraganae</name>
    <dbReference type="NCBI Taxonomy" id="2763117"/>
    <lineage>
        <taxon>Bacteria</taxon>
        <taxon>Pseudomonadati</taxon>
        <taxon>Pseudomonadota</taxon>
        <taxon>Alphaproteobacteria</taxon>
        <taxon>Hyphomicrobiales</taxon>
        <taxon>Boseaceae</taxon>
        <taxon>Bosea</taxon>
    </lineage>
</organism>
<dbReference type="PIRSF" id="PIRSF006488">
    <property type="entry name" value="Exonuc_VII_S"/>
    <property type="match status" value="1"/>
</dbReference>
<dbReference type="EMBL" id="QQTP01000018">
    <property type="protein sequence ID" value="RDJ20471.1"/>
    <property type="molecule type" value="Genomic_DNA"/>
</dbReference>
<dbReference type="Gene3D" id="1.10.287.1040">
    <property type="entry name" value="Exonuclease VII, small subunit"/>
    <property type="match status" value="1"/>
</dbReference>
<dbReference type="SUPFAM" id="SSF116842">
    <property type="entry name" value="XseB-like"/>
    <property type="match status" value="1"/>
</dbReference>
<dbReference type="NCBIfam" id="NF002139">
    <property type="entry name" value="PRK00977.1-3"/>
    <property type="match status" value="1"/>
</dbReference>
<evidence type="ECO:0000256" key="3">
    <source>
        <dbReference type="ARBA" id="ARBA00022722"/>
    </source>
</evidence>
<dbReference type="GO" id="GO:0006308">
    <property type="term" value="P:DNA catabolic process"/>
    <property type="evidence" value="ECO:0007669"/>
    <property type="project" value="UniProtKB-UniRule"/>
</dbReference>
<proteinExistence type="inferred from homology"/>
<dbReference type="RefSeq" id="WP_114831925.1">
    <property type="nucleotide sequence ID" value="NZ_QQTO01000010.1"/>
</dbReference>
<evidence type="ECO:0000256" key="1">
    <source>
        <dbReference type="ARBA" id="ARBA00009998"/>
    </source>
</evidence>
<evidence type="ECO:0000256" key="4">
    <source>
        <dbReference type="ARBA" id="ARBA00022801"/>
    </source>
</evidence>
<evidence type="ECO:0000313" key="8">
    <source>
        <dbReference type="Proteomes" id="UP000255207"/>
    </source>
</evidence>
<name>A0A370KZQ4_9HYPH</name>
<gene>
    <name evidence="6" type="primary">xseB</name>
    <name evidence="7" type="ORF">DWE98_24435</name>
</gene>
<dbReference type="GO" id="GO:0008855">
    <property type="term" value="F:exodeoxyribonuclease VII activity"/>
    <property type="evidence" value="ECO:0007669"/>
    <property type="project" value="UniProtKB-UniRule"/>
</dbReference>
<evidence type="ECO:0000313" key="7">
    <source>
        <dbReference type="EMBL" id="RDJ20471.1"/>
    </source>
</evidence>
<dbReference type="InterPro" id="IPR003761">
    <property type="entry name" value="Exonuc_VII_S"/>
</dbReference>
<comment type="function">
    <text evidence="6">Bidirectionally degrades single-stranded DNA into large acid-insoluble oligonucleotides, which are then degraded further into small acid-soluble oligonucleotides.</text>
</comment>
<dbReference type="HAMAP" id="MF_00337">
    <property type="entry name" value="Exonuc_7_S"/>
    <property type="match status" value="1"/>
</dbReference>
<keyword evidence="5 6" id="KW-0269">Exonuclease</keyword>
<dbReference type="PANTHER" id="PTHR34137:SF1">
    <property type="entry name" value="EXODEOXYRIBONUCLEASE 7 SMALL SUBUNIT"/>
    <property type="match status" value="1"/>
</dbReference>
<keyword evidence="4 6" id="KW-0378">Hydrolase</keyword>
<comment type="catalytic activity">
    <reaction evidence="6">
        <text>Exonucleolytic cleavage in either 5'- to 3'- or 3'- to 5'-direction to yield nucleoside 5'-phosphates.</text>
        <dbReference type="EC" id="3.1.11.6"/>
    </reaction>
</comment>
<dbReference type="NCBIfam" id="TIGR01280">
    <property type="entry name" value="xseB"/>
    <property type="match status" value="1"/>
</dbReference>
<sequence length="85" mass="9267">MTDAKTNSDIVALPFEEALKQLEAIVARLERGDVPLEESIDIYTRGEALKARCDALLKQAEARIEKITLSADGRPTGTAPLDVDK</sequence>
<evidence type="ECO:0000256" key="6">
    <source>
        <dbReference type="HAMAP-Rule" id="MF_00337"/>
    </source>
</evidence>
<dbReference type="EC" id="3.1.11.6" evidence="6"/>
<reference evidence="8" key="1">
    <citation type="submission" date="2018-07" db="EMBL/GenBank/DDBJ databases">
        <authorList>
            <person name="Safronova V.I."/>
            <person name="Chirak E.R."/>
            <person name="Sazanova A.L."/>
        </authorList>
    </citation>
    <scope>NUCLEOTIDE SEQUENCE [LARGE SCALE GENOMIC DNA]</scope>
    <source>
        <strain evidence="8">RCAM04685</strain>
    </source>
</reference>
<dbReference type="GO" id="GO:0005829">
    <property type="term" value="C:cytosol"/>
    <property type="evidence" value="ECO:0007669"/>
    <property type="project" value="TreeGrafter"/>
</dbReference>
<comment type="similarity">
    <text evidence="1 6">Belongs to the XseB family.</text>
</comment>